<dbReference type="RefSeq" id="WP_153480356.1">
    <property type="nucleotide sequence ID" value="NZ_VWNA01000001.1"/>
</dbReference>
<keyword evidence="1" id="KW-1133">Transmembrane helix</keyword>
<protein>
    <submittedName>
        <fullName evidence="2">DUF2628 domain-containing protein</fullName>
    </submittedName>
</protein>
<accession>A0A6A7Y1S5</accession>
<dbReference type="Pfam" id="PF10947">
    <property type="entry name" value="DUF2628"/>
    <property type="match status" value="1"/>
</dbReference>
<keyword evidence="1" id="KW-0472">Membrane</keyword>
<dbReference type="InterPro" id="IPR024399">
    <property type="entry name" value="DUF2628"/>
</dbReference>
<sequence length="152" mass="16716">MAVFSVLEPIPTGDLRHDAERVVLVREGFSWLAFLVPLVWLLVHRLWLALVLFLAASFAVQAAGSAIGGPAAALGELGLCLIFGFEANAIRRWTLTRRGLRFTAVVAGANRDECERRFFATWLVGHALERDRSALAAARPARPPSPHRPPIR</sequence>
<dbReference type="Proteomes" id="UP000332515">
    <property type="component" value="Unassembled WGS sequence"/>
</dbReference>
<evidence type="ECO:0000313" key="2">
    <source>
        <dbReference type="EMBL" id="MQT12913.1"/>
    </source>
</evidence>
<dbReference type="AlphaFoldDB" id="A0A6A7Y1S5"/>
<organism evidence="2 3">
    <name type="scientific">Segnochrobactrum spirostomi</name>
    <dbReference type="NCBI Taxonomy" id="2608987"/>
    <lineage>
        <taxon>Bacteria</taxon>
        <taxon>Pseudomonadati</taxon>
        <taxon>Pseudomonadota</taxon>
        <taxon>Alphaproteobacteria</taxon>
        <taxon>Hyphomicrobiales</taxon>
        <taxon>Segnochrobactraceae</taxon>
        <taxon>Segnochrobactrum</taxon>
    </lineage>
</organism>
<keyword evidence="1" id="KW-0812">Transmembrane</keyword>
<evidence type="ECO:0000313" key="3">
    <source>
        <dbReference type="Proteomes" id="UP000332515"/>
    </source>
</evidence>
<dbReference type="EMBL" id="VWNA01000001">
    <property type="protein sequence ID" value="MQT12913.1"/>
    <property type="molecule type" value="Genomic_DNA"/>
</dbReference>
<reference evidence="2 3" key="1">
    <citation type="submission" date="2019-09" db="EMBL/GenBank/DDBJ databases">
        <title>Segnochrobactrum spirostomi gen. nov., sp. nov., isolated from the ciliate Spirostomum cf. yagiui and description of a novel family, Segnochrobactraceae fam. nov. within the order Rhizobiales of the class Alphaproteobacteria.</title>
        <authorList>
            <person name="Akter S."/>
            <person name="Shazib S.U.A."/>
            <person name="Shin M.K."/>
        </authorList>
    </citation>
    <scope>NUCLEOTIDE SEQUENCE [LARGE SCALE GENOMIC DNA]</scope>
    <source>
        <strain evidence="2 3">Sp-1</strain>
    </source>
</reference>
<name>A0A6A7Y1S5_9HYPH</name>
<comment type="caution">
    <text evidence="2">The sequence shown here is derived from an EMBL/GenBank/DDBJ whole genome shotgun (WGS) entry which is preliminary data.</text>
</comment>
<feature type="transmembrane region" description="Helical" evidence="1">
    <location>
        <begin position="31"/>
        <end position="56"/>
    </location>
</feature>
<evidence type="ECO:0000256" key="1">
    <source>
        <dbReference type="SAM" id="Phobius"/>
    </source>
</evidence>
<gene>
    <name evidence="2" type="ORF">F0357_09690</name>
</gene>
<keyword evidence="3" id="KW-1185">Reference proteome</keyword>
<proteinExistence type="predicted"/>
<feature type="transmembrane region" description="Helical" evidence="1">
    <location>
        <begin position="62"/>
        <end position="85"/>
    </location>
</feature>